<keyword evidence="5 7" id="KW-1133">Transmembrane helix</keyword>
<feature type="transmembrane region" description="Helical" evidence="7">
    <location>
        <begin position="417"/>
        <end position="436"/>
    </location>
</feature>
<protein>
    <submittedName>
        <fullName evidence="9">DHA2 family efflux MFS transporter permease subunit</fullName>
    </submittedName>
</protein>
<feature type="transmembrane region" description="Helical" evidence="7">
    <location>
        <begin position="211"/>
        <end position="229"/>
    </location>
</feature>
<feature type="transmembrane region" description="Helical" evidence="7">
    <location>
        <begin position="316"/>
        <end position="335"/>
    </location>
</feature>
<dbReference type="InterPro" id="IPR011701">
    <property type="entry name" value="MFS"/>
</dbReference>
<keyword evidence="3" id="KW-1003">Cell membrane</keyword>
<dbReference type="InterPro" id="IPR020846">
    <property type="entry name" value="MFS_dom"/>
</dbReference>
<comment type="caution">
    <text evidence="9">The sequence shown here is derived from an EMBL/GenBank/DDBJ whole genome shotgun (WGS) entry which is preliminary data.</text>
</comment>
<accession>A0ABU9YB33</accession>
<proteinExistence type="predicted"/>
<dbReference type="NCBIfam" id="TIGR00711">
    <property type="entry name" value="efflux_EmrB"/>
    <property type="match status" value="1"/>
</dbReference>
<feature type="domain" description="Major facilitator superfamily (MFS) profile" evidence="8">
    <location>
        <begin position="1"/>
        <end position="443"/>
    </location>
</feature>
<sequence length="456" mass="48471">MTFVAMSGSFLTLLDSTIVNVSLSSLARELHSDLSTIQWISSGYLLAMALALPLSGWLVDRIGAKLLYLLCFSAFAASSAMCGLAWSASSLIGFRVVQGISGGLLAPMTQMMMARAAGDQMARVMGYAAMPVLLAPILGPVIAGFILEHASWRWLFLINIPFGVLAIACAAVFLPDDSDERRLKRFDFLGFALLSPGLVLFLHSVDRLGAVGARIGFASSLCLFAAFVANARRKAENALINLELFRKKDFSAAVVTQFLSNGVVFAGQMLIPFFLVRSCGLSPSKTGLMLIPLGAGMMCSYPWLGNLTDRLGIRSVSAGGALLSALTCGPLVYLACSGFDLAILVPTLFLRGVGMSMIGIPSVSAAYSSIKREDMPMASTTLNVVQRLGGPFLTTACAIFLDWRVGLTAGDRAGHAFAQTFLFLGGIQMMLFLAALRLPLRAAHDPAGRQDIADLA</sequence>
<evidence type="ECO:0000313" key="10">
    <source>
        <dbReference type="Proteomes" id="UP001419910"/>
    </source>
</evidence>
<dbReference type="EMBL" id="JBDIME010000037">
    <property type="protein sequence ID" value="MEN2793011.1"/>
    <property type="molecule type" value="Genomic_DNA"/>
</dbReference>
<reference evidence="9 10" key="1">
    <citation type="submission" date="2024-05" db="EMBL/GenBank/DDBJ databases">
        <authorList>
            <person name="Liu Q."/>
            <person name="Xin Y.-H."/>
        </authorList>
    </citation>
    <scope>NUCLEOTIDE SEQUENCE [LARGE SCALE GENOMIC DNA]</scope>
    <source>
        <strain evidence="9 10">CGMCC 1.10181</strain>
    </source>
</reference>
<keyword evidence="2" id="KW-0813">Transport</keyword>
<evidence type="ECO:0000256" key="2">
    <source>
        <dbReference type="ARBA" id="ARBA00022448"/>
    </source>
</evidence>
<feature type="transmembrane region" description="Helical" evidence="7">
    <location>
        <begin position="152"/>
        <end position="174"/>
    </location>
</feature>
<keyword evidence="4 7" id="KW-0812">Transmembrane</keyword>
<keyword evidence="6 7" id="KW-0472">Membrane</keyword>
<dbReference type="Pfam" id="PF07690">
    <property type="entry name" value="MFS_1"/>
    <property type="match status" value="1"/>
</dbReference>
<feature type="transmembrane region" description="Helical" evidence="7">
    <location>
        <begin position="186"/>
        <end position="205"/>
    </location>
</feature>
<evidence type="ECO:0000256" key="1">
    <source>
        <dbReference type="ARBA" id="ARBA00004651"/>
    </source>
</evidence>
<name>A0ABU9YB33_9SPHN</name>
<dbReference type="PANTHER" id="PTHR42718:SF46">
    <property type="entry name" value="BLR6921 PROTEIN"/>
    <property type="match status" value="1"/>
</dbReference>
<dbReference type="Gene3D" id="1.20.1250.20">
    <property type="entry name" value="MFS general substrate transporter like domains"/>
    <property type="match status" value="1"/>
</dbReference>
<dbReference type="RefSeq" id="WP_343892337.1">
    <property type="nucleotide sequence ID" value="NZ_BAAAEH010000057.1"/>
</dbReference>
<feature type="transmembrane region" description="Helical" evidence="7">
    <location>
        <begin position="287"/>
        <end position="304"/>
    </location>
</feature>
<comment type="subcellular location">
    <subcellularLocation>
        <location evidence="1">Cell membrane</location>
        <topology evidence="1">Multi-pass membrane protein</topology>
    </subcellularLocation>
</comment>
<evidence type="ECO:0000256" key="5">
    <source>
        <dbReference type="ARBA" id="ARBA00022989"/>
    </source>
</evidence>
<feature type="transmembrane region" description="Helical" evidence="7">
    <location>
        <begin position="37"/>
        <end position="59"/>
    </location>
</feature>
<evidence type="ECO:0000256" key="6">
    <source>
        <dbReference type="ARBA" id="ARBA00023136"/>
    </source>
</evidence>
<gene>
    <name evidence="9" type="ORF">ABC974_25530</name>
</gene>
<evidence type="ECO:0000256" key="7">
    <source>
        <dbReference type="SAM" id="Phobius"/>
    </source>
</evidence>
<feature type="transmembrane region" description="Helical" evidence="7">
    <location>
        <begin position="124"/>
        <end position="146"/>
    </location>
</feature>
<dbReference type="Proteomes" id="UP001419910">
    <property type="component" value="Unassembled WGS sequence"/>
</dbReference>
<dbReference type="InterPro" id="IPR004638">
    <property type="entry name" value="EmrB-like"/>
</dbReference>
<dbReference type="InterPro" id="IPR036259">
    <property type="entry name" value="MFS_trans_sf"/>
</dbReference>
<feature type="transmembrane region" description="Helical" evidence="7">
    <location>
        <begin position="66"/>
        <end position="86"/>
    </location>
</feature>
<dbReference type="PANTHER" id="PTHR42718">
    <property type="entry name" value="MAJOR FACILITATOR SUPERFAMILY MULTIDRUG TRANSPORTER MFSC"/>
    <property type="match status" value="1"/>
</dbReference>
<feature type="transmembrane region" description="Helical" evidence="7">
    <location>
        <begin position="250"/>
        <end position="275"/>
    </location>
</feature>
<feature type="transmembrane region" description="Helical" evidence="7">
    <location>
        <begin position="92"/>
        <end position="112"/>
    </location>
</feature>
<dbReference type="SUPFAM" id="SSF103473">
    <property type="entry name" value="MFS general substrate transporter"/>
    <property type="match status" value="1"/>
</dbReference>
<evidence type="ECO:0000259" key="8">
    <source>
        <dbReference type="PROSITE" id="PS50850"/>
    </source>
</evidence>
<evidence type="ECO:0000256" key="3">
    <source>
        <dbReference type="ARBA" id="ARBA00022475"/>
    </source>
</evidence>
<organism evidence="9 10">
    <name type="scientific">Sphingomonas oligophenolica</name>
    <dbReference type="NCBI Taxonomy" id="301154"/>
    <lineage>
        <taxon>Bacteria</taxon>
        <taxon>Pseudomonadati</taxon>
        <taxon>Pseudomonadota</taxon>
        <taxon>Alphaproteobacteria</taxon>
        <taxon>Sphingomonadales</taxon>
        <taxon>Sphingomonadaceae</taxon>
        <taxon>Sphingomonas</taxon>
    </lineage>
</organism>
<dbReference type="PROSITE" id="PS50850">
    <property type="entry name" value="MFS"/>
    <property type="match status" value="1"/>
</dbReference>
<dbReference type="Gene3D" id="1.20.1720.10">
    <property type="entry name" value="Multidrug resistance protein D"/>
    <property type="match status" value="1"/>
</dbReference>
<feature type="transmembrane region" description="Helical" evidence="7">
    <location>
        <begin position="341"/>
        <end position="367"/>
    </location>
</feature>
<keyword evidence="10" id="KW-1185">Reference proteome</keyword>
<evidence type="ECO:0000256" key="4">
    <source>
        <dbReference type="ARBA" id="ARBA00022692"/>
    </source>
</evidence>
<evidence type="ECO:0000313" key="9">
    <source>
        <dbReference type="EMBL" id="MEN2793011.1"/>
    </source>
</evidence>
<feature type="transmembrane region" description="Helical" evidence="7">
    <location>
        <begin position="388"/>
        <end position="405"/>
    </location>
</feature>